<proteinExistence type="predicted"/>
<organism evidence="3 4">
    <name type="scientific">Thermotoga petrophila (strain ATCC BAA-488 / DSM 13995 / JCM 10881 / RKU-1)</name>
    <dbReference type="NCBI Taxonomy" id="390874"/>
    <lineage>
        <taxon>Bacteria</taxon>
        <taxon>Thermotogati</taxon>
        <taxon>Thermotogota</taxon>
        <taxon>Thermotogae</taxon>
        <taxon>Thermotogales</taxon>
        <taxon>Thermotogaceae</taxon>
        <taxon>Thermotoga</taxon>
    </lineage>
</organism>
<feature type="transmembrane region" description="Helical" evidence="1">
    <location>
        <begin position="6"/>
        <end position="27"/>
    </location>
</feature>
<keyword evidence="1" id="KW-1133">Transmembrane helix</keyword>
<evidence type="ECO:0000313" key="4">
    <source>
        <dbReference type="Proteomes" id="UP000006558"/>
    </source>
</evidence>
<evidence type="ECO:0000256" key="1">
    <source>
        <dbReference type="SAM" id="Phobius"/>
    </source>
</evidence>
<gene>
    <name evidence="3" type="ordered locus">Tpet_1620</name>
</gene>
<dbReference type="KEGG" id="tpt:Tpet_1620"/>
<dbReference type="Gene3D" id="2.160.20.20">
    <property type="match status" value="1"/>
</dbReference>
<dbReference type="InterPro" id="IPR055729">
    <property type="entry name" value="DUF7305"/>
</dbReference>
<dbReference type="RefSeq" id="WP_011944035.1">
    <property type="nucleotide sequence ID" value="NC_009486.1"/>
</dbReference>
<reference evidence="3 4" key="2">
    <citation type="journal article" date="2009" name="Proc. Natl. Acad. Sci. U.S.A.">
        <title>On the chimeric nature, thermophilic origin, and phylogenetic placement of the Thermotogales.</title>
        <authorList>
            <person name="Zhaxybayeva O."/>
            <person name="Swithers K.S."/>
            <person name="Lapierre P."/>
            <person name="Fournier G.P."/>
            <person name="Bickhart D.M."/>
            <person name="DeBoy R.T."/>
            <person name="Nelson K.E."/>
            <person name="Nesbo C.L."/>
            <person name="Doolittle W.F."/>
            <person name="Gogarten J.P."/>
            <person name="Noll K.M."/>
        </authorList>
    </citation>
    <scope>NUCLEOTIDE SEQUENCE [LARGE SCALE GENOMIC DNA]</scope>
    <source>
        <strain evidence="4">ATCC BAA-488 / DSM 13995 / JCM 10881 / RKU-1</strain>
    </source>
</reference>
<accession>A5IN53</accession>
<dbReference type="InterPro" id="IPR012332">
    <property type="entry name" value="Autotransporter_pectin_lyase_C"/>
</dbReference>
<dbReference type="EMBL" id="CP000702">
    <property type="protein sequence ID" value="ABQ47626.1"/>
    <property type="molecule type" value="Genomic_DNA"/>
</dbReference>
<keyword evidence="1" id="KW-0812">Transmembrane</keyword>
<dbReference type="Proteomes" id="UP000006558">
    <property type="component" value="Chromosome"/>
</dbReference>
<dbReference type="HOGENOM" id="CLU_629930_0_0_0"/>
<protein>
    <recommendedName>
        <fullName evidence="2">DUF7305 domain-containing protein</fullName>
    </recommendedName>
</protein>
<name>A5IN53_THEP1</name>
<evidence type="ECO:0000259" key="2">
    <source>
        <dbReference type="Pfam" id="PF23981"/>
    </source>
</evidence>
<dbReference type="STRING" id="390874.Tpet_1620"/>
<feature type="domain" description="DUF7305" evidence="2">
    <location>
        <begin position="276"/>
        <end position="409"/>
    </location>
</feature>
<reference evidence="4" key="1">
    <citation type="submission" date="2007-05" db="EMBL/GenBank/DDBJ databases">
        <title>Complete sequence of Thermotoga petrophila RKU-1.</title>
        <authorList>
            <consortium name="US DOE Joint Genome Institute"/>
            <person name="Copeland A."/>
            <person name="Lucas S."/>
            <person name="Lapidus A."/>
            <person name="Barry K."/>
            <person name="Glavina del Rio T."/>
            <person name="Dalin E."/>
            <person name="Tice H."/>
            <person name="Pitluck S."/>
            <person name="Sims D."/>
            <person name="Brettin T."/>
            <person name="Bruce D."/>
            <person name="Detter J.C."/>
            <person name="Han C."/>
            <person name="Tapia R."/>
            <person name="Schmutz J."/>
            <person name="Larimer F."/>
            <person name="Land M."/>
            <person name="Hauser L."/>
            <person name="Kyrpides N."/>
            <person name="Mikhailova N."/>
            <person name="Nelson K."/>
            <person name="Gogarten J.P."/>
            <person name="Noll K."/>
            <person name="Richardson P."/>
        </authorList>
    </citation>
    <scope>NUCLEOTIDE SEQUENCE [LARGE SCALE GENOMIC DNA]</scope>
    <source>
        <strain evidence="4">ATCC BAA-488 / DSM 13995 / JCM 10881 / RKU-1</strain>
    </source>
</reference>
<evidence type="ECO:0000313" key="3">
    <source>
        <dbReference type="EMBL" id="ABQ47626.1"/>
    </source>
</evidence>
<sequence>MKGSALVFALLVMILMSAVFLVTLSVYKKVERDYITELKKIMVFNVTRSTLETVYEYLKSKPDKLRAYLGEFQAELKEFPGTVKLVLSEIGEDNYKLTCTSVLDEFTDTQTIVFRKKSNLFSYAVVALGKLNLSNVAEIYGNVLYRGESKLSVPNNFVLNGNLIVEKAELELSNNAVITGNVEVQNSNLTMSNKSRIGSPDKPSIVKVKENVVLRNNSELYGDVYAGGNVESSGTISGQTFENRDDIAFSNPPNFPPPEIPNDLPSPSGELVLWHREQTLTSGTYSYSAVKVQEKSKLIVDTSNSDVILRVGELNVDIDGIIEVKGSNNLIIYVDQKVTFSNNAEFKTPDGGKVFIVSDKNVDISFSNNSSIENLYIYAPGAKVTFSNNASFKGSVVAGDVSLSNNAEFVEPQSVPVEVSGESSADFEIVEWGKD</sequence>
<dbReference type="Pfam" id="PF23981">
    <property type="entry name" value="DUF7305"/>
    <property type="match status" value="1"/>
</dbReference>
<keyword evidence="1" id="KW-0472">Membrane</keyword>
<dbReference type="AlphaFoldDB" id="A5IN53"/>